<evidence type="ECO:0000313" key="3">
    <source>
        <dbReference type="EMBL" id="MBB5399140.1"/>
    </source>
</evidence>
<dbReference type="AlphaFoldDB" id="A0A7W8L2F2"/>
<evidence type="ECO:0000256" key="2">
    <source>
        <dbReference type="ARBA" id="ARBA00023002"/>
    </source>
</evidence>
<gene>
    <name evidence="3" type="ORF">HDG41_001179</name>
</gene>
<dbReference type="PRINTS" id="PR00081">
    <property type="entry name" value="GDHRDH"/>
</dbReference>
<dbReference type="PRINTS" id="PR00080">
    <property type="entry name" value="SDRFAMILY"/>
</dbReference>
<evidence type="ECO:0000313" key="4">
    <source>
        <dbReference type="Proteomes" id="UP000592820"/>
    </source>
</evidence>
<dbReference type="PROSITE" id="PS00061">
    <property type="entry name" value="ADH_SHORT"/>
    <property type="match status" value="1"/>
</dbReference>
<dbReference type="Gene3D" id="3.40.50.720">
    <property type="entry name" value="NAD(P)-binding Rossmann-like Domain"/>
    <property type="match status" value="1"/>
</dbReference>
<dbReference type="InterPro" id="IPR002347">
    <property type="entry name" value="SDR_fam"/>
</dbReference>
<dbReference type="GO" id="GO:0016491">
    <property type="term" value="F:oxidoreductase activity"/>
    <property type="evidence" value="ECO:0007669"/>
    <property type="project" value="UniProtKB-KW"/>
</dbReference>
<dbReference type="RefSeq" id="WP_184225540.1">
    <property type="nucleotide sequence ID" value="NZ_JACHDE010000002.1"/>
</dbReference>
<dbReference type="Pfam" id="PF13561">
    <property type="entry name" value="adh_short_C2"/>
    <property type="match status" value="1"/>
</dbReference>
<dbReference type="CDD" id="cd05233">
    <property type="entry name" value="SDR_c"/>
    <property type="match status" value="1"/>
</dbReference>
<proteinExistence type="inferred from homology"/>
<dbReference type="FunFam" id="3.40.50.720:FF:000084">
    <property type="entry name" value="Short-chain dehydrogenase reductase"/>
    <property type="match status" value="1"/>
</dbReference>
<dbReference type="SUPFAM" id="SSF51735">
    <property type="entry name" value="NAD(P)-binding Rossmann-fold domains"/>
    <property type="match status" value="1"/>
</dbReference>
<comment type="caution">
    <text evidence="3">The sequence shown here is derived from an EMBL/GenBank/DDBJ whole genome shotgun (WGS) entry which is preliminary data.</text>
</comment>
<protein>
    <submittedName>
        <fullName evidence="3">NAD(P)-dependent dehydrogenase (Short-subunit alcohol dehydrogenase family)</fullName>
    </submittedName>
</protein>
<dbReference type="NCBIfam" id="NF006121">
    <property type="entry name" value="PRK08265.1"/>
    <property type="match status" value="1"/>
</dbReference>
<dbReference type="InterPro" id="IPR020904">
    <property type="entry name" value="Sc_DH/Rdtase_CS"/>
</dbReference>
<sequence>MTSLTGKVAIVTGGATLIGAAVAKDLADAGARVAVLDIDAENGQRASRALGESAIFVRTDITDDKAIDHAIARTVDSFGAVDILVNLACSYVDNGFTASRNDWLGAMDVNVISAVMLAKAAYPHMKRQGGGVIVNFSSISAQCAQTGRWLYPTSKAALRHLTRSMAMDLAVDNIRVNSVSPGWTWSRVMHELTHGNRAKADSVAASFHLLGRLGNPEEVARVVTFLCSDAASFVTGADYAVDGGYSTMGPEQNIPAIPRLAE</sequence>
<evidence type="ECO:0000256" key="1">
    <source>
        <dbReference type="ARBA" id="ARBA00006484"/>
    </source>
</evidence>
<dbReference type="InterPro" id="IPR036291">
    <property type="entry name" value="NAD(P)-bd_dom_sf"/>
</dbReference>
<dbReference type="EMBL" id="JACHDE010000002">
    <property type="protein sequence ID" value="MBB5399140.1"/>
    <property type="molecule type" value="Genomic_DNA"/>
</dbReference>
<organism evidence="3 4">
    <name type="scientific">Paraburkholderia youngii</name>
    <dbReference type="NCBI Taxonomy" id="2782701"/>
    <lineage>
        <taxon>Bacteria</taxon>
        <taxon>Pseudomonadati</taxon>
        <taxon>Pseudomonadota</taxon>
        <taxon>Betaproteobacteria</taxon>
        <taxon>Burkholderiales</taxon>
        <taxon>Burkholderiaceae</taxon>
        <taxon>Paraburkholderia</taxon>
    </lineage>
</organism>
<keyword evidence="2" id="KW-0560">Oxidoreductase</keyword>
<dbReference type="Proteomes" id="UP000592820">
    <property type="component" value="Unassembled WGS sequence"/>
</dbReference>
<dbReference type="NCBIfam" id="NF005559">
    <property type="entry name" value="PRK07231.1"/>
    <property type="match status" value="1"/>
</dbReference>
<reference evidence="3 4" key="1">
    <citation type="submission" date="2020-08" db="EMBL/GenBank/DDBJ databases">
        <title>Genomic Encyclopedia of Type Strains, Phase IV (KMG-V): Genome sequencing to study the core and pangenomes of soil and plant-associated prokaryotes.</title>
        <authorList>
            <person name="Whitman W."/>
        </authorList>
    </citation>
    <scope>NUCLEOTIDE SEQUENCE [LARGE SCALE GENOMIC DNA]</scope>
    <source>
        <strain evidence="3 4">JPY162</strain>
    </source>
</reference>
<name>A0A7W8L2F2_9BURK</name>
<dbReference type="PANTHER" id="PTHR24321">
    <property type="entry name" value="DEHYDROGENASES, SHORT CHAIN"/>
    <property type="match status" value="1"/>
</dbReference>
<comment type="similarity">
    <text evidence="1">Belongs to the short-chain dehydrogenases/reductases (SDR) family.</text>
</comment>
<accession>A0A7W8L2F2</accession>
<dbReference type="PANTHER" id="PTHR24321:SF8">
    <property type="entry name" value="ESTRADIOL 17-BETA-DEHYDROGENASE 8-RELATED"/>
    <property type="match status" value="1"/>
</dbReference>